<comment type="similarity">
    <text evidence="1">Belongs to the TolB family.</text>
</comment>
<dbReference type="AlphaFoldDB" id="A0A2H0KTU9"/>
<dbReference type="Gene3D" id="2.120.10.30">
    <property type="entry name" value="TolB, C-terminal domain"/>
    <property type="match status" value="1"/>
</dbReference>
<organism evidence="3 4">
    <name type="scientific">Candidatus Portnoybacteria bacterium CG11_big_fil_rev_8_21_14_0_20_40_15</name>
    <dbReference type="NCBI Taxonomy" id="1974817"/>
    <lineage>
        <taxon>Bacteria</taxon>
        <taxon>Candidatus Portnoyibacteriota</taxon>
    </lineage>
</organism>
<evidence type="ECO:0000256" key="1">
    <source>
        <dbReference type="ARBA" id="ARBA00009820"/>
    </source>
</evidence>
<accession>A0A2H0KTU9</accession>
<dbReference type="SUPFAM" id="SSF82171">
    <property type="entry name" value="DPP6 N-terminal domain-like"/>
    <property type="match status" value="1"/>
</dbReference>
<dbReference type="Proteomes" id="UP000229317">
    <property type="component" value="Unassembled WGS sequence"/>
</dbReference>
<reference evidence="3 4" key="1">
    <citation type="submission" date="2017-09" db="EMBL/GenBank/DDBJ databases">
        <title>Depth-based differentiation of microbial function through sediment-hosted aquifers and enrichment of novel symbionts in the deep terrestrial subsurface.</title>
        <authorList>
            <person name="Probst A.J."/>
            <person name="Ladd B."/>
            <person name="Jarett J.K."/>
            <person name="Geller-Mcgrath D.E."/>
            <person name="Sieber C.M."/>
            <person name="Emerson J.B."/>
            <person name="Anantharaman K."/>
            <person name="Thomas B.C."/>
            <person name="Malmstrom R."/>
            <person name="Stieglmeier M."/>
            <person name="Klingl A."/>
            <person name="Woyke T."/>
            <person name="Ryan C.M."/>
            <person name="Banfield J.F."/>
        </authorList>
    </citation>
    <scope>NUCLEOTIDE SEQUENCE [LARGE SCALE GENOMIC DNA]</scope>
    <source>
        <strain evidence="3">CG11_big_fil_rev_8_21_14_0_20_40_15</strain>
    </source>
</reference>
<comment type="caution">
    <text evidence="3">The sequence shown here is derived from an EMBL/GenBank/DDBJ whole genome shotgun (WGS) entry which is preliminary data.</text>
</comment>
<dbReference type="Pfam" id="PF07676">
    <property type="entry name" value="PD40"/>
    <property type="match status" value="1"/>
</dbReference>
<dbReference type="InterPro" id="IPR011659">
    <property type="entry name" value="WD40"/>
</dbReference>
<evidence type="ECO:0000313" key="4">
    <source>
        <dbReference type="Proteomes" id="UP000229317"/>
    </source>
</evidence>
<feature type="transmembrane region" description="Helical" evidence="2">
    <location>
        <begin position="6"/>
        <end position="28"/>
    </location>
</feature>
<gene>
    <name evidence="3" type="ORF">COV84_00790</name>
</gene>
<name>A0A2H0KTU9_9BACT</name>
<dbReference type="InterPro" id="IPR011042">
    <property type="entry name" value="6-blade_b-propeller_TolB-like"/>
</dbReference>
<dbReference type="EMBL" id="PCVO01000011">
    <property type="protein sequence ID" value="PIQ75527.1"/>
    <property type="molecule type" value="Genomic_DNA"/>
</dbReference>
<proteinExistence type="inferred from homology"/>
<evidence type="ECO:0008006" key="5">
    <source>
        <dbReference type="Google" id="ProtNLM"/>
    </source>
</evidence>
<dbReference type="PANTHER" id="PTHR36842:SF1">
    <property type="entry name" value="PROTEIN TOLB"/>
    <property type="match status" value="1"/>
</dbReference>
<evidence type="ECO:0000256" key="2">
    <source>
        <dbReference type="SAM" id="Phobius"/>
    </source>
</evidence>
<keyword evidence="2" id="KW-0472">Membrane</keyword>
<sequence>MSVKKVFIIFIILLVLAGGTLVVYNLFLKNRGNAPAQRETSFPETELSLKINAVSKEKALAPAIGEDGKTIKYYLQKNGLVFSSSFDGSNIETLSTNELKDLSKIIWSPDAKKVIGILGSAAAKKYFYDHETKKAVLLNENIQLIAWAPSSQKIAYHYETPDGQYNNINIANPDGTNWRSIFQTRLTDLIIQWPSPDKIYIFNKPSGSTQSSLFAIDPDSGDFAKILSDLYGLAAKFSPDGQKMIYASTEQNGKNLKLYVAQADGSQLKELPLKTLPEKCVWSLDNETLFCAVPQQFSEHAVWPDDYNLGRISISDDFYIINANSLQKTKIAGPGTAQSFDAQNLILSPNGDYLFFINKKDGLVYNIKLELQ</sequence>
<protein>
    <recommendedName>
        <fullName evidence="5">Dipeptidylpeptidase IV N-terminal domain-containing protein</fullName>
    </recommendedName>
</protein>
<dbReference type="PANTHER" id="PTHR36842">
    <property type="entry name" value="PROTEIN TOLB HOMOLOG"/>
    <property type="match status" value="1"/>
</dbReference>
<keyword evidence="2" id="KW-0812">Transmembrane</keyword>
<evidence type="ECO:0000313" key="3">
    <source>
        <dbReference type="EMBL" id="PIQ75527.1"/>
    </source>
</evidence>
<keyword evidence="2" id="KW-1133">Transmembrane helix</keyword>